<dbReference type="RefSeq" id="XP_033381748.1">
    <property type="nucleotide sequence ID" value="XM_033522251.1"/>
</dbReference>
<sequence length="160" mass="17921">MCNPSTAALLFLRPQSNSACAEQRTFSLYQVAKCHLPCYVRCDPTFNSNMRDQHLACPARSPIIASARKREDLRVCGLSLIPSPHPPQARQAEQDKKYSVLRTTITTNHHYDDYEYTTTAIVVTATRCVGTRRKVGRDDTNDVRLLDCHSLKGRLGSGLV</sequence>
<organism evidence="1 2">
    <name type="scientific">Aaosphaeria arxii CBS 175.79</name>
    <dbReference type="NCBI Taxonomy" id="1450172"/>
    <lineage>
        <taxon>Eukaryota</taxon>
        <taxon>Fungi</taxon>
        <taxon>Dikarya</taxon>
        <taxon>Ascomycota</taxon>
        <taxon>Pezizomycotina</taxon>
        <taxon>Dothideomycetes</taxon>
        <taxon>Pleosporomycetidae</taxon>
        <taxon>Pleosporales</taxon>
        <taxon>Pleosporales incertae sedis</taxon>
        <taxon>Aaosphaeria</taxon>
    </lineage>
</organism>
<dbReference type="Proteomes" id="UP000799778">
    <property type="component" value="Unassembled WGS sequence"/>
</dbReference>
<protein>
    <submittedName>
        <fullName evidence="1">Uncharacterized protein</fullName>
    </submittedName>
</protein>
<dbReference type="EMBL" id="ML978071">
    <property type="protein sequence ID" value="KAF2013409.1"/>
    <property type="molecule type" value="Genomic_DNA"/>
</dbReference>
<name>A0A6A5XKJ7_9PLEO</name>
<dbReference type="GeneID" id="54279648"/>
<reference evidence="1" key="1">
    <citation type="journal article" date="2020" name="Stud. Mycol.">
        <title>101 Dothideomycetes genomes: a test case for predicting lifestyles and emergence of pathogens.</title>
        <authorList>
            <person name="Haridas S."/>
            <person name="Albert R."/>
            <person name="Binder M."/>
            <person name="Bloem J."/>
            <person name="Labutti K."/>
            <person name="Salamov A."/>
            <person name="Andreopoulos B."/>
            <person name="Baker S."/>
            <person name="Barry K."/>
            <person name="Bills G."/>
            <person name="Bluhm B."/>
            <person name="Cannon C."/>
            <person name="Castanera R."/>
            <person name="Culley D."/>
            <person name="Daum C."/>
            <person name="Ezra D."/>
            <person name="Gonzalez J."/>
            <person name="Henrissat B."/>
            <person name="Kuo A."/>
            <person name="Liang C."/>
            <person name="Lipzen A."/>
            <person name="Lutzoni F."/>
            <person name="Magnuson J."/>
            <person name="Mondo S."/>
            <person name="Nolan M."/>
            <person name="Ohm R."/>
            <person name="Pangilinan J."/>
            <person name="Park H.-J."/>
            <person name="Ramirez L."/>
            <person name="Alfaro M."/>
            <person name="Sun H."/>
            <person name="Tritt A."/>
            <person name="Yoshinaga Y."/>
            <person name="Zwiers L.-H."/>
            <person name="Turgeon B."/>
            <person name="Goodwin S."/>
            <person name="Spatafora J."/>
            <person name="Crous P."/>
            <person name="Grigoriev I."/>
        </authorList>
    </citation>
    <scope>NUCLEOTIDE SEQUENCE</scope>
    <source>
        <strain evidence="1">CBS 175.79</strain>
    </source>
</reference>
<evidence type="ECO:0000313" key="1">
    <source>
        <dbReference type="EMBL" id="KAF2013409.1"/>
    </source>
</evidence>
<dbReference type="AlphaFoldDB" id="A0A6A5XKJ7"/>
<keyword evidence="2" id="KW-1185">Reference proteome</keyword>
<proteinExistence type="predicted"/>
<accession>A0A6A5XKJ7</accession>
<evidence type="ECO:0000313" key="2">
    <source>
        <dbReference type="Proteomes" id="UP000799778"/>
    </source>
</evidence>
<gene>
    <name evidence="1" type="ORF">BU24DRAFT_237028</name>
</gene>